<evidence type="ECO:0000256" key="1">
    <source>
        <dbReference type="SAM" id="Phobius"/>
    </source>
</evidence>
<feature type="transmembrane region" description="Helical" evidence="1">
    <location>
        <begin position="79"/>
        <end position="99"/>
    </location>
</feature>
<reference evidence="3" key="1">
    <citation type="submission" date="2016-10" db="EMBL/GenBank/DDBJ databases">
        <authorList>
            <person name="Varghese N."/>
            <person name="Submissions S."/>
        </authorList>
    </citation>
    <scope>NUCLEOTIDE SEQUENCE [LARGE SCALE GENOMIC DNA]</scope>
    <source>
        <strain evidence="3">CGMCC 1.10657</strain>
    </source>
</reference>
<keyword evidence="1" id="KW-0472">Membrane</keyword>
<protein>
    <submittedName>
        <fullName evidence="2">Uncharacterized protein</fullName>
    </submittedName>
</protein>
<gene>
    <name evidence="2" type="ORF">SAMN05216562_0026</name>
</gene>
<keyword evidence="1" id="KW-1133">Transmembrane helix</keyword>
<evidence type="ECO:0000313" key="2">
    <source>
        <dbReference type="EMBL" id="SDZ75232.1"/>
    </source>
</evidence>
<keyword evidence="3" id="KW-1185">Reference proteome</keyword>
<dbReference type="Proteomes" id="UP000198658">
    <property type="component" value="Unassembled WGS sequence"/>
</dbReference>
<dbReference type="AlphaFoldDB" id="A0A1H3VMB3"/>
<name>A0A1H3VMB3_9GAMM</name>
<organism evidence="2 3">
    <name type="scientific">Microbulbifer marinus</name>
    <dbReference type="NCBI Taxonomy" id="658218"/>
    <lineage>
        <taxon>Bacteria</taxon>
        <taxon>Pseudomonadati</taxon>
        <taxon>Pseudomonadota</taxon>
        <taxon>Gammaproteobacteria</taxon>
        <taxon>Cellvibrionales</taxon>
        <taxon>Microbulbiferaceae</taxon>
        <taxon>Microbulbifer</taxon>
    </lineage>
</organism>
<feature type="transmembrane region" description="Helical" evidence="1">
    <location>
        <begin position="47"/>
        <end position="67"/>
    </location>
</feature>
<dbReference type="EMBL" id="FNQO01000001">
    <property type="protein sequence ID" value="SDZ75232.1"/>
    <property type="molecule type" value="Genomic_DNA"/>
</dbReference>
<feature type="transmembrane region" description="Helical" evidence="1">
    <location>
        <begin position="20"/>
        <end position="41"/>
    </location>
</feature>
<proteinExistence type="predicted"/>
<accession>A0A1H3VMB3</accession>
<sequence length="100" mass="11016">MKQELVEIFLSHQWVTIPIFILLVIGVTLCWFGGLVAALTALGNKRWLWGIASIVLGPITGLPYALIHREAEYARSLMVKGLALFLAGLLAAAIVWLAFR</sequence>
<dbReference type="RefSeq" id="WP_091383766.1">
    <property type="nucleotide sequence ID" value="NZ_FNQO01000001.1"/>
</dbReference>
<keyword evidence="1" id="KW-0812">Transmembrane</keyword>
<dbReference type="OrthoDB" id="5739104at2"/>
<evidence type="ECO:0000313" key="3">
    <source>
        <dbReference type="Proteomes" id="UP000198658"/>
    </source>
</evidence>